<dbReference type="SUPFAM" id="SSF52540">
    <property type="entry name" value="P-loop containing nucleoside triphosphate hydrolases"/>
    <property type="match status" value="1"/>
</dbReference>
<name>Q131S6_RHOPS</name>
<evidence type="ECO:0000256" key="1">
    <source>
        <dbReference type="SAM" id="MobiDB-lite"/>
    </source>
</evidence>
<dbReference type="EMBL" id="CP000283">
    <property type="protein sequence ID" value="ABE41163.1"/>
    <property type="molecule type" value="Genomic_DNA"/>
</dbReference>
<dbReference type="SUPFAM" id="SSF48371">
    <property type="entry name" value="ARM repeat"/>
    <property type="match status" value="1"/>
</dbReference>
<reference evidence="2 3" key="1">
    <citation type="submission" date="2006-03" db="EMBL/GenBank/DDBJ databases">
        <title>Complete sequence of Rhodopseudomonas palustris BisB5.</title>
        <authorList>
            <consortium name="US DOE Joint Genome Institute"/>
            <person name="Copeland A."/>
            <person name="Lucas S."/>
            <person name="Lapidus A."/>
            <person name="Barry K."/>
            <person name="Detter J.C."/>
            <person name="Glavina del Rio T."/>
            <person name="Hammon N."/>
            <person name="Israni S."/>
            <person name="Dalin E."/>
            <person name="Tice H."/>
            <person name="Pitluck S."/>
            <person name="Chain P."/>
            <person name="Malfatti S."/>
            <person name="Shin M."/>
            <person name="Vergez L."/>
            <person name="Schmutz J."/>
            <person name="Larimer F."/>
            <person name="Land M."/>
            <person name="Hauser L."/>
            <person name="Pelletier D.A."/>
            <person name="Kyrpides N."/>
            <person name="Lykidis A."/>
            <person name="Oda Y."/>
            <person name="Harwood C.S."/>
            <person name="Richardson P."/>
        </authorList>
    </citation>
    <scope>NUCLEOTIDE SEQUENCE [LARGE SCALE GENOMIC DNA]</scope>
    <source>
        <strain evidence="2 3">BisB5</strain>
    </source>
</reference>
<protein>
    <submittedName>
        <fullName evidence="2">Uncharacterized protein</fullName>
    </submittedName>
</protein>
<evidence type="ECO:0000313" key="3">
    <source>
        <dbReference type="Proteomes" id="UP000001818"/>
    </source>
</evidence>
<dbReference type="InterPro" id="IPR011989">
    <property type="entry name" value="ARM-like"/>
</dbReference>
<sequence>MMTFTPGPGSQMPNPPKKQAGGRATEAGMDFQAEVATWAAAHLLARLPIGGRLGLANTALAIEIRLETGEGLDDTLIILDDDSRIEIQSKTTASLSPIASSALGKTIAQLARYVAASQKSGLNVVPFKTRAVLAVGAPAPRTLDDLEKGCRAFDLGGEWATTRAQRSRNERDALDVFETHARRAWAESSATPPTDEDMVEMARMFQIVRFSMDEGADNWREAARALGGRLYGSEAAGDAPLRELKAIVRGLIGRGAPADRAGLLRALRNRSHHDVGAPDFESDLTKLEEASRAELARLGVHTRLPIAGGVAMERESDGPLAKAIADGSLIVIGEPGAGKTGALVTVALARHAAGDTVVFLSVDRFPGVAIAADLQSELRLDHPLVEVLAAAPGASRKLLFIDALDAARGGSAEGVFAQLIETVGVLLDGVWTIIASIRTFDLKNGRRYREAMPGSPPDPAFADAALSRVRHFQVPRLTDGDFATAGIKALALGALLTAAPETLLDLLRNVFNLSLAAQLITDGATPSSIRAVSTQSDLIDAYEDRRLMGTSLQQAAATAVSVMVQRRRLAVRKVVIAHDRLDEAIQSGVLSDAGDLVRFAHHVLFDHVAGRFFLDWDDPSSLIGQISGESSIALMLAPGLRFAVERLWRSDSNGKPAVWCFIADIYKDTNVDPVLANVALRTAIERVSETADVAGLALLVVERGSEEPIATMLSRLARFVGLAVDASGGVANDEAKAWATIAEAAANVGSRDLADPARFLLQTLFEKGDLSDPALLGIYGSAARALLTLAWAADPLMQLTATNAIRFVGKSFASDPVASRTLLDRALRDPHFSAHADKEATWLAEQIMPIAGADPDFAVVIFRVLYSRDITDESMSYFGGQASRIMPLSSNRRQDYRSCRYNLGRNAGHLLGLSAKWGTRAVIEAALGDADREAPGGDDRERVTVAGRPAFDLVGKALGFNAWDDPDRHRGNQDDDVLTHYVTFLRGCSVDAFAESLDAAASGYSTPAVWARLFGVGSERVIDVADVLWPFASNPTILAHADTVRDAVRFLAAAYPQRPIDQRNAFEIEALKSDLFTDDRERTWWRHSLSRLLSTVDEAALSTDSMRAFRADLAASGELGGNPPLRSMTVSWRSSQGVTRSLLSRQGVNVDEGIDAQMLAQSEALYELLQQTPADSDAGGLAALWAATEATIAFFDAHADRLHEHVEQPVWGHVSNAVERIAGSSAYLPGTSGMPTIELLLSVLRRLWVSRFPEPKDRADSSLSWGNWDVRVYAAEAYVSLTGRFGAEHHEIAEMIDAILADPVPQVRSQAAQSLQVLSRIAPERMWRLAALIAGKEMHPQVVGSFLNYVVWKFTWQEVDRCEAIIETVMARRLADECKESSGHDQVAIPLGGLTAQLWVWQDRSKALGWLAGWSGDPVEHHDLLTSFLSLLRSALFARYASGEDHDPALTNRAQHAAMVILQACSTIALDDHATATSDGTDGDAREAAVARYRAAEQVIGHLMNQLYFGSGAYADSRNAVIGLKSPDAMHQFLKDYDQILRLLAGSHEPATLHHLVELYEFLIPGDPAGVFDALHSLLLGAGAREGYHHEGLAAPVIVRMIMRYIADHRPIFEDDARRARLVQILRLFSDVGWSDALRLLYDLPELLR</sequence>
<dbReference type="eggNOG" id="ENOG5033RG2">
    <property type="taxonomic scope" value="Bacteria"/>
</dbReference>
<dbReference type="InterPro" id="IPR027417">
    <property type="entry name" value="P-loop_NTPase"/>
</dbReference>
<gene>
    <name evidence="2" type="ordered locus">RPD_3942</name>
</gene>
<dbReference type="Gene3D" id="1.25.10.10">
    <property type="entry name" value="Leucine-rich Repeat Variant"/>
    <property type="match status" value="1"/>
</dbReference>
<feature type="region of interest" description="Disordered" evidence="1">
    <location>
        <begin position="1"/>
        <end position="25"/>
    </location>
</feature>
<dbReference type="KEGG" id="rpd:RPD_3942"/>
<dbReference type="STRING" id="316057.RPD_3942"/>
<organism evidence="2 3">
    <name type="scientific">Rhodopseudomonas palustris (strain BisB5)</name>
    <dbReference type="NCBI Taxonomy" id="316057"/>
    <lineage>
        <taxon>Bacteria</taxon>
        <taxon>Pseudomonadati</taxon>
        <taxon>Pseudomonadota</taxon>
        <taxon>Alphaproteobacteria</taxon>
        <taxon>Hyphomicrobiales</taxon>
        <taxon>Nitrobacteraceae</taxon>
        <taxon>Rhodopseudomonas</taxon>
    </lineage>
</organism>
<evidence type="ECO:0000313" key="2">
    <source>
        <dbReference type="EMBL" id="ABE41163.1"/>
    </source>
</evidence>
<dbReference type="Proteomes" id="UP000001818">
    <property type="component" value="Chromosome"/>
</dbReference>
<proteinExistence type="predicted"/>
<dbReference type="InterPro" id="IPR016024">
    <property type="entry name" value="ARM-type_fold"/>
</dbReference>
<dbReference type="BioCyc" id="RPAL316057:RPD_RS19805-MONOMER"/>
<dbReference type="HOGENOM" id="CLU_243708_0_0_5"/>
<accession>Q131S6</accession>